<evidence type="ECO:0000256" key="1">
    <source>
        <dbReference type="SAM" id="MobiDB-lite"/>
    </source>
</evidence>
<evidence type="ECO:0008006" key="5">
    <source>
        <dbReference type="Google" id="ProtNLM"/>
    </source>
</evidence>
<feature type="signal peptide" evidence="2">
    <location>
        <begin position="1"/>
        <end position="26"/>
    </location>
</feature>
<accession>A0A9P9J268</accession>
<organism evidence="3 4">
    <name type="scientific">Dactylonectria macrodidyma</name>
    <dbReference type="NCBI Taxonomy" id="307937"/>
    <lineage>
        <taxon>Eukaryota</taxon>
        <taxon>Fungi</taxon>
        <taxon>Dikarya</taxon>
        <taxon>Ascomycota</taxon>
        <taxon>Pezizomycotina</taxon>
        <taxon>Sordariomycetes</taxon>
        <taxon>Hypocreomycetidae</taxon>
        <taxon>Hypocreales</taxon>
        <taxon>Nectriaceae</taxon>
        <taxon>Dactylonectria</taxon>
    </lineage>
</organism>
<evidence type="ECO:0000313" key="4">
    <source>
        <dbReference type="Proteomes" id="UP000738349"/>
    </source>
</evidence>
<reference evidence="3" key="1">
    <citation type="journal article" date="2021" name="Nat. Commun.">
        <title>Genetic determinants of endophytism in the Arabidopsis root mycobiome.</title>
        <authorList>
            <person name="Mesny F."/>
            <person name="Miyauchi S."/>
            <person name="Thiergart T."/>
            <person name="Pickel B."/>
            <person name="Atanasova L."/>
            <person name="Karlsson M."/>
            <person name="Huettel B."/>
            <person name="Barry K.W."/>
            <person name="Haridas S."/>
            <person name="Chen C."/>
            <person name="Bauer D."/>
            <person name="Andreopoulos W."/>
            <person name="Pangilinan J."/>
            <person name="LaButti K."/>
            <person name="Riley R."/>
            <person name="Lipzen A."/>
            <person name="Clum A."/>
            <person name="Drula E."/>
            <person name="Henrissat B."/>
            <person name="Kohler A."/>
            <person name="Grigoriev I.V."/>
            <person name="Martin F.M."/>
            <person name="Hacquard S."/>
        </authorList>
    </citation>
    <scope>NUCLEOTIDE SEQUENCE</scope>
    <source>
        <strain evidence="3">MPI-CAGE-AT-0147</strain>
    </source>
</reference>
<comment type="caution">
    <text evidence="3">The sequence shown here is derived from an EMBL/GenBank/DDBJ whole genome shotgun (WGS) entry which is preliminary data.</text>
</comment>
<proteinExistence type="predicted"/>
<keyword evidence="4" id="KW-1185">Reference proteome</keyword>
<feature type="region of interest" description="Disordered" evidence="1">
    <location>
        <begin position="114"/>
        <end position="137"/>
    </location>
</feature>
<gene>
    <name evidence="3" type="ORF">EDB81DRAFT_798158</name>
</gene>
<name>A0A9P9J268_9HYPO</name>
<keyword evidence="2" id="KW-0732">Signal</keyword>
<sequence>MDDGPRNWPLRRLFDALLLLPLQCIALGSEKSVIPDPSSVSLAQSRGGRSLTHRGSSCLGGCSINLLHNGLPTRRGASRNHDQPVGRYSTRATCRCRLEDRSSAVHQQMHSLRSTASNSFHQSPAYARQAATATPHY</sequence>
<feature type="chain" id="PRO_5040496245" description="Secreted protein" evidence="2">
    <location>
        <begin position="27"/>
        <end position="137"/>
    </location>
</feature>
<dbReference type="EMBL" id="JAGMUV010000011">
    <property type="protein sequence ID" value="KAH7140551.1"/>
    <property type="molecule type" value="Genomic_DNA"/>
</dbReference>
<dbReference type="AlphaFoldDB" id="A0A9P9J268"/>
<evidence type="ECO:0000313" key="3">
    <source>
        <dbReference type="EMBL" id="KAH7140551.1"/>
    </source>
</evidence>
<evidence type="ECO:0000256" key="2">
    <source>
        <dbReference type="SAM" id="SignalP"/>
    </source>
</evidence>
<dbReference type="Proteomes" id="UP000738349">
    <property type="component" value="Unassembled WGS sequence"/>
</dbReference>
<protein>
    <recommendedName>
        <fullName evidence="5">Secreted protein</fullName>
    </recommendedName>
</protein>